<reference evidence="6 7" key="1">
    <citation type="submission" date="2016-11" db="EMBL/GenBank/DDBJ databases">
        <authorList>
            <person name="Jaros S."/>
            <person name="Januszkiewicz K."/>
            <person name="Wedrychowicz H."/>
        </authorList>
    </citation>
    <scope>NUCLEOTIDE SEQUENCE [LARGE SCALE GENOMIC DNA]</scope>
    <source>
        <strain evidence="6 7">DSM 26910</strain>
    </source>
</reference>
<organism evidence="6 7">
    <name type="scientific">Mariniphaga anaerophila</name>
    <dbReference type="NCBI Taxonomy" id="1484053"/>
    <lineage>
        <taxon>Bacteria</taxon>
        <taxon>Pseudomonadati</taxon>
        <taxon>Bacteroidota</taxon>
        <taxon>Bacteroidia</taxon>
        <taxon>Marinilabiliales</taxon>
        <taxon>Prolixibacteraceae</taxon>
        <taxon>Mariniphaga</taxon>
    </lineage>
</organism>
<dbReference type="EMBL" id="FQUM01000002">
    <property type="protein sequence ID" value="SHE72152.1"/>
    <property type="molecule type" value="Genomic_DNA"/>
</dbReference>
<evidence type="ECO:0000256" key="5">
    <source>
        <dbReference type="SAM" id="Phobius"/>
    </source>
</evidence>
<keyword evidence="7" id="KW-1185">Reference proteome</keyword>
<keyword evidence="2 5" id="KW-0812">Transmembrane</keyword>
<keyword evidence="4 5" id="KW-0472">Membrane</keyword>
<keyword evidence="3 5" id="KW-1133">Transmembrane helix</keyword>
<dbReference type="OrthoDB" id="8161897at2"/>
<dbReference type="InterPro" id="IPR032808">
    <property type="entry name" value="DoxX"/>
</dbReference>
<feature type="transmembrane region" description="Helical" evidence="5">
    <location>
        <begin position="7"/>
        <end position="24"/>
    </location>
</feature>
<accession>A0A1M4VTM1</accession>
<comment type="subcellular location">
    <subcellularLocation>
        <location evidence="1">Membrane</location>
        <topology evidence="1">Multi-pass membrane protein</topology>
    </subcellularLocation>
</comment>
<name>A0A1M4VTM1_9BACT</name>
<evidence type="ECO:0000256" key="3">
    <source>
        <dbReference type="ARBA" id="ARBA00022989"/>
    </source>
</evidence>
<dbReference type="GO" id="GO:0016020">
    <property type="term" value="C:membrane"/>
    <property type="evidence" value="ECO:0007669"/>
    <property type="project" value="UniProtKB-SubCell"/>
</dbReference>
<gene>
    <name evidence="6" type="ORF">SAMN05444274_102202</name>
</gene>
<feature type="transmembrane region" description="Helical" evidence="5">
    <location>
        <begin position="44"/>
        <end position="61"/>
    </location>
</feature>
<evidence type="ECO:0000313" key="7">
    <source>
        <dbReference type="Proteomes" id="UP000184164"/>
    </source>
</evidence>
<dbReference type="Proteomes" id="UP000184164">
    <property type="component" value="Unassembled WGS sequence"/>
</dbReference>
<dbReference type="AlphaFoldDB" id="A0A1M4VTM1"/>
<sequence>MKYISFILRLAIAVILVQTLYFKFTGHAEAVHIFTVLGAEPVGRIFVGIMELVTAVLLLLPRTSLHGALLTIGLMIGAIGSHLFTPLGIVVQWGGNSDGGLLFTLALSSFLMAVVYVILFHRNTSKIIPTLLFKKQ</sequence>
<feature type="transmembrane region" description="Helical" evidence="5">
    <location>
        <begin position="99"/>
        <end position="119"/>
    </location>
</feature>
<dbReference type="STRING" id="1484053.SAMN05444274_102202"/>
<evidence type="ECO:0000256" key="4">
    <source>
        <dbReference type="ARBA" id="ARBA00023136"/>
    </source>
</evidence>
<protein>
    <submittedName>
        <fullName evidence="6">DoxX-like family protein</fullName>
    </submittedName>
</protein>
<dbReference type="RefSeq" id="WP_072999256.1">
    <property type="nucleotide sequence ID" value="NZ_FQUM01000002.1"/>
</dbReference>
<evidence type="ECO:0000256" key="1">
    <source>
        <dbReference type="ARBA" id="ARBA00004141"/>
    </source>
</evidence>
<evidence type="ECO:0000313" key="6">
    <source>
        <dbReference type="EMBL" id="SHE72152.1"/>
    </source>
</evidence>
<proteinExistence type="predicted"/>
<dbReference type="Pfam" id="PF13564">
    <property type="entry name" value="DoxX_2"/>
    <property type="match status" value="1"/>
</dbReference>
<evidence type="ECO:0000256" key="2">
    <source>
        <dbReference type="ARBA" id="ARBA00022692"/>
    </source>
</evidence>
<feature type="transmembrane region" description="Helical" evidence="5">
    <location>
        <begin position="68"/>
        <end position="93"/>
    </location>
</feature>